<keyword evidence="1" id="KW-0472">Membrane</keyword>
<protein>
    <submittedName>
        <fullName evidence="2">Uncharacterized protein</fullName>
    </submittedName>
</protein>
<proteinExistence type="predicted"/>
<keyword evidence="1" id="KW-0812">Transmembrane</keyword>
<dbReference type="EMBL" id="BOPG01000053">
    <property type="protein sequence ID" value="GIJ60375.1"/>
    <property type="molecule type" value="Genomic_DNA"/>
</dbReference>
<reference evidence="2" key="1">
    <citation type="submission" date="2021-01" db="EMBL/GenBank/DDBJ databases">
        <title>Whole genome shotgun sequence of Virgisporangium aurantiacum NBRC 16421.</title>
        <authorList>
            <person name="Komaki H."/>
            <person name="Tamura T."/>
        </authorList>
    </citation>
    <scope>NUCLEOTIDE SEQUENCE</scope>
    <source>
        <strain evidence="2">NBRC 16421</strain>
    </source>
</reference>
<evidence type="ECO:0000256" key="1">
    <source>
        <dbReference type="SAM" id="Phobius"/>
    </source>
</evidence>
<evidence type="ECO:0000313" key="3">
    <source>
        <dbReference type="Proteomes" id="UP000612585"/>
    </source>
</evidence>
<accession>A0A8J3ZEL5</accession>
<feature type="transmembrane region" description="Helical" evidence="1">
    <location>
        <begin position="17"/>
        <end position="38"/>
    </location>
</feature>
<dbReference type="AlphaFoldDB" id="A0A8J3ZEL5"/>
<sequence length="42" mass="4819">MADDPILARPYQGSTTFGLLCVAFCIALLLYGVWTLFLRRRR</sequence>
<dbReference type="Proteomes" id="UP000612585">
    <property type="component" value="Unassembled WGS sequence"/>
</dbReference>
<evidence type="ECO:0000313" key="2">
    <source>
        <dbReference type="EMBL" id="GIJ60375.1"/>
    </source>
</evidence>
<name>A0A8J3ZEL5_9ACTN</name>
<gene>
    <name evidence="2" type="ORF">Vau01_078910</name>
</gene>
<keyword evidence="1" id="KW-1133">Transmembrane helix</keyword>
<organism evidence="2 3">
    <name type="scientific">Virgisporangium aurantiacum</name>
    <dbReference type="NCBI Taxonomy" id="175570"/>
    <lineage>
        <taxon>Bacteria</taxon>
        <taxon>Bacillati</taxon>
        <taxon>Actinomycetota</taxon>
        <taxon>Actinomycetes</taxon>
        <taxon>Micromonosporales</taxon>
        <taxon>Micromonosporaceae</taxon>
        <taxon>Virgisporangium</taxon>
    </lineage>
</organism>
<comment type="caution">
    <text evidence="2">The sequence shown here is derived from an EMBL/GenBank/DDBJ whole genome shotgun (WGS) entry which is preliminary data.</text>
</comment>
<keyword evidence="3" id="KW-1185">Reference proteome</keyword>